<feature type="chain" id="PRO_5002808822" evidence="1">
    <location>
        <begin position="25"/>
        <end position="206"/>
    </location>
</feature>
<keyword evidence="3" id="KW-1185">Reference proteome</keyword>
<dbReference type="OrthoDB" id="8026672at2759"/>
<evidence type="ECO:0000313" key="2">
    <source>
        <dbReference type="EMBL" id="EDV93475.1"/>
    </source>
</evidence>
<dbReference type="eggNOG" id="ENOG502T8EX">
    <property type="taxonomic scope" value="Eukaryota"/>
</dbReference>
<dbReference type="AlphaFoldDB" id="B4JFJ4"/>
<accession>B4JFJ4</accession>
<evidence type="ECO:0000256" key="1">
    <source>
        <dbReference type="SAM" id="SignalP"/>
    </source>
</evidence>
<evidence type="ECO:0000313" key="3">
    <source>
        <dbReference type="Proteomes" id="UP000001070"/>
    </source>
</evidence>
<dbReference type="InParanoid" id="B4JFJ4"/>
<dbReference type="EMBL" id="CH916369">
    <property type="protein sequence ID" value="EDV93475.1"/>
    <property type="molecule type" value="Genomic_DNA"/>
</dbReference>
<dbReference type="KEGG" id="dgr:6563862"/>
<gene>
    <name evidence="2" type="primary">Dgri\GH19332</name>
    <name evidence="2" type="ORF">Dgri_GH19332</name>
</gene>
<name>B4JFJ4_DROGR</name>
<reference evidence="2 3" key="1">
    <citation type="journal article" date="2007" name="Nature">
        <title>Evolution of genes and genomes on the Drosophila phylogeny.</title>
        <authorList>
            <consortium name="Drosophila 12 Genomes Consortium"/>
            <person name="Clark A.G."/>
            <person name="Eisen M.B."/>
            <person name="Smith D.R."/>
            <person name="Bergman C.M."/>
            <person name="Oliver B."/>
            <person name="Markow T.A."/>
            <person name="Kaufman T.C."/>
            <person name="Kellis M."/>
            <person name="Gelbart W."/>
            <person name="Iyer V.N."/>
            <person name="Pollard D.A."/>
            <person name="Sackton T.B."/>
            <person name="Larracuente A.M."/>
            <person name="Singh N.D."/>
            <person name="Abad J.P."/>
            <person name="Abt D.N."/>
            <person name="Adryan B."/>
            <person name="Aguade M."/>
            <person name="Akashi H."/>
            <person name="Anderson W.W."/>
            <person name="Aquadro C.F."/>
            <person name="Ardell D.H."/>
            <person name="Arguello R."/>
            <person name="Artieri C.G."/>
            <person name="Barbash D.A."/>
            <person name="Barker D."/>
            <person name="Barsanti P."/>
            <person name="Batterham P."/>
            <person name="Batzoglou S."/>
            <person name="Begun D."/>
            <person name="Bhutkar A."/>
            <person name="Blanco E."/>
            <person name="Bosak S.A."/>
            <person name="Bradley R.K."/>
            <person name="Brand A.D."/>
            <person name="Brent M.R."/>
            <person name="Brooks A.N."/>
            <person name="Brown R.H."/>
            <person name="Butlin R.K."/>
            <person name="Caggese C."/>
            <person name="Calvi B.R."/>
            <person name="Bernardo de Carvalho A."/>
            <person name="Caspi A."/>
            <person name="Castrezana S."/>
            <person name="Celniker S.E."/>
            <person name="Chang J.L."/>
            <person name="Chapple C."/>
            <person name="Chatterji S."/>
            <person name="Chinwalla A."/>
            <person name="Civetta A."/>
            <person name="Clifton S.W."/>
            <person name="Comeron J.M."/>
            <person name="Costello J.C."/>
            <person name="Coyne J.A."/>
            <person name="Daub J."/>
            <person name="David R.G."/>
            <person name="Delcher A.L."/>
            <person name="Delehaunty K."/>
            <person name="Do C.B."/>
            <person name="Ebling H."/>
            <person name="Edwards K."/>
            <person name="Eickbush T."/>
            <person name="Evans J.D."/>
            <person name="Filipski A."/>
            <person name="Findeiss S."/>
            <person name="Freyhult E."/>
            <person name="Fulton L."/>
            <person name="Fulton R."/>
            <person name="Garcia A.C."/>
            <person name="Gardiner A."/>
            <person name="Garfield D.A."/>
            <person name="Garvin B.E."/>
            <person name="Gibson G."/>
            <person name="Gilbert D."/>
            <person name="Gnerre S."/>
            <person name="Godfrey J."/>
            <person name="Good R."/>
            <person name="Gotea V."/>
            <person name="Gravely B."/>
            <person name="Greenberg A.J."/>
            <person name="Griffiths-Jones S."/>
            <person name="Gross S."/>
            <person name="Guigo R."/>
            <person name="Gustafson E.A."/>
            <person name="Haerty W."/>
            <person name="Hahn M.W."/>
            <person name="Halligan D.L."/>
            <person name="Halpern A.L."/>
            <person name="Halter G.M."/>
            <person name="Han M.V."/>
            <person name="Heger A."/>
            <person name="Hillier L."/>
            <person name="Hinrichs A.S."/>
            <person name="Holmes I."/>
            <person name="Hoskins R.A."/>
            <person name="Hubisz M.J."/>
            <person name="Hultmark D."/>
            <person name="Huntley M.A."/>
            <person name="Jaffe D.B."/>
            <person name="Jagadeeshan S."/>
            <person name="Jeck W.R."/>
            <person name="Johnson J."/>
            <person name="Jones C.D."/>
            <person name="Jordan W.C."/>
            <person name="Karpen G.H."/>
            <person name="Kataoka E."/>
            <person name="Keightley P.D."/>
            <person name="Kheradpour P."/>
            <person name="Kirkness E.F."/>
            <person name="Koerich L.B."/>
            <person name="Kristiansen K."/>
            <person name="Kudrna D."/>
            <person name="Kulathinal R.J."/>
            <person name="Kumar S."/>
            <person name="Kwok R."/>
            <person name="Lander E."/>
            <person name="Langley C.H."/>
            <person name="Lapoint R."/>
            <person name="Lazzaro B.P."/>
            <person name="Lee S.J."/>
            <person name="Levesque L."/>
            <person name="Li R."/>
            <person name="Lin C.F."/>
            <person name="Lin M.F."/>
            <person name="Lindblad-Toh K."/>
            <person name="Llopart A."/>
            <person name="Long M."/>
            <person name="Low L."/>
            <person name="Lozovsky E."/>
            <person name="Lu J."/>
            <person name="Luo M."/>
            <person name="Machado C.A."/>
            <person name="Makalowski W."/>
            <person name="Marzo M."/>
            <person name="Matsuda M."/>
            <person name="Matzkin L."/>
            <person name="McAllister B."/>
            <person name="McBride C.S."/>
            <person name="McKernan B."/>
            <person name="McKernan K."/>
            <person name="Mendez-Lago M."/>
            <person name="Minx P."/>
            <person name="Mollenhauer M.U."/>
            <person name="Montooth K."/>
            <person name="Mount S.M."/>
            <person name="Mu X."/>
            <person name="Myers E."/>
            <person name="Negre B."/>
            <person name="Newfeld S."/>
            <person name="Nielsen R."/>
            <person name="Noor M.A."/>
            <person name="O'Grady P."/>
            <person name="Pachter L."/>
            <person name="Papaceit M."/>
            <person name="Parisi M.J."/>
            <person name="Parisi M."/>
            <person name="Parts L."/>
            <person name="Pedersen J.S."/>
            <person name="Pesole G."/>
            <person name="Phillippy A.M."/>
            <person name="Ponting C.P."/>
            <person name="Pop M."/>
            <person name="Porcelli D."/>
            <person name="Powell J.R."/>
            <person name="Prohaska S."/>
            <person name="Pruitt K."/>
            <person name="Puig M."/>
            <person name="Quesneville H."/>
            <person name="Ram K.R."/>
            <person name="Rand D."/>
            <person name="Rasmussen M.D."/>
            <person name="Reed L.K."/>
            <person name="Reenan R."/>
            <person name="Reily A."/>
            <person name="Remington K.A."/>
            <person name="Rieger T.T."/>
            <person name="Ritchie M.G."/>
            <person name="Robin C."/>
            <person name="Rogers Y.H."/>
            <person name="Rohde C."/>
            <person name="Rozas J."/>
            <person name="Rubenfield M.J."/>
            <person name="Ruiz A."/>
            <person name="Russo S."/>
            <person name="Salzberg S.L."/>
            <person name="Sanchez-Gracia A."/>
            <person name="Saranga D.J."/>
            <person name="Sato H."/>
            <person name="Schaeffer S.W."/>
            <person name="Schatz M.C."/>
            <person name="Schlenke T."/>
            <person name="Schwartz R."/>
            <person name="Segarra C."/>
            <person name="Singh R.S."/>
            <person name="Sirot L."/>
            <person name="Sirota M."/>
            <person name="Sisneros N.B."/>
            <person name="Smith C.D."/>
            <person name="Smith T.F."/>
            <person name="Spieth J."/>
            <person name="Stage D.E."/>
            <person name="Stark A."/>
            <person name="Stephan W."/>
            <person name="Strausberg R.L."/>
            <person name="Strempel S."/>
            <person name="Sturgill D."/>
            <person name="Sutton G."/>
            <person name="Sutton G.G."/>
            <person name="Tao W."/>
            <person name="Teichmann S."/>
            <person name="Tobari Y.N."/>
            <person name="Tomimura Y."/>
            <person name="Tsolas J.M."/>
            <person name="Valente V.L."/>
            <person name="Venter E."/>
            <person name="Venter J.C."/>
            <person name="Vicario S."/>
            <person name="Vieira F.G."/>
            <person name="Vilella A.J."/>
            <person name="Villasante A."/>
            <person name="Walenz B."/>
            <person name="Wang J."/>
            <person name="Wasserman M."/>
            <person name="Watts T."/>
            <person name="Wilson D."/>
            <person name="Wilson R.K."/>
            <person name="Wing R.A."/>
            <person name="Wolfner M.F."/>
            <person name="Wong A."/>
            <person name="Wong G.K."/>
            <person name="Wu C.I."/>
            <person name="Wu G."/>
            <person name="Yamamoto D."/>
            <person name="Yang H.P."/>
            <person name="Yang S.P."/>
            <person name="Yorke J.A."/>
            <person name="Yoshida K."/>
            <person name="Zdobnov E."/>
            <person name="Zhang P."/>
            <person name="Zhang Y."/>
            <person name="Zimin A.V."/>
            <person name="Baldwin J."/>
            <person name="Abdouelleil A."/>
            <person name="Abdulkadir J."/>
            <person name="Abebe A."/>
            <person name="Abera B."/>
            <person name="Abreu J."/>
            <person name="Acer S.C."/>
            <person name="Aftuck L."/>
            <person name="Alexander A."/>
            <person name="An P."/>
            <person name="Anderson E."/>
            <person name="Anderson S."/>
            <person name="Arachi H."/>
            <person name="Azer M."/>
            <person name="Bachantsang P."/>
            <person name="Barry A."/>
            <person name="Bayul T."/>
            <person name="Berlin A."/>
            <person name="Bessette D."/>
            <person name="Bloom T."/>
            <person name="Blye J."/>
            <person name="Boguslavskiy L."/>
            <person name="Bonnet C."/>
            <person name="Boukhgalter B."/>
            <person name="Bourzgui I."/>
            <person name="Brown A."/>
            <person name="Cahill P."/>
            <person name="Channer S."/>
            <person name="Cheshatsang Y."/>
            <person name="Chuda L."/>
            <person name="Citroen M."/>
            <person name="Collymore A."/>
            <person name="Cooke P."/>
            <person name="Costello M."/>
            <person name="D'Aco K."/>
            <person name="Daza R."/>
            <person name="De Haan G."/>
            <person name="DeGray S."/>
            <person name="DeMaso C."/>
            <person name="Dhargay N."/>
            <person name="Dooley K."/>
            <person name="Dooley E."/>
            <person name="Doricent M."/>
            <person name="Dorje P."/>
            <person name="Dorjee K."/>
            <person name="Dupes A."/>
            <person name="Elong R."/>
            <person name="Falk J."/>
            <person name="Farina A."/>
            <person name="Faro S."/>
            <person name="Ferguson D."/>
            <person name="Fisher S."/>
            <person name="Foley C.D."/>
            <person name="Franke A."/>
            <person name="Friedrich D."/>
            <person name="Gadbois L."/>
            <person name="Gearin G."/>
            <person name="Gearin C.R."/>
            <person name="Giannoukos G."/>
            <person name="Goode T."/>
            <person name="Graham J."/>
            <person name="Grandbois E."/>
            <person name="Grewal S."/>
            <person name="Gyaltsen K."/>
            <person name="Hafez N."/>
            <person name="Hagos B."/>
            <person name="Hall J."/>
            <person name="Henson C."/>
            <person name="Hollinger A."/>
            <person name="Honan T."/>
            <person name="Huard M.D."/>
            <person name="Hughes L."/>
            <person name="Hurhula B."/>
            <person name="Husby M.E."/>
            <person name="Kamat A."/>
            <person name="Kanga B."/>
            <person name="Kashin S."/>
            <person name="Khazanovich D."/>
            <person name="Kisner P."/>
            <person name="Lance K."/>
            <person name="Lara M."/>
            <person name="Lee W."/>
            <person name="Lennon N."/>
            <person name="Letendre F."/>
            <person name="LeVine R."/>
            <person name="Lipovsky A."/>
            <person name="Liu X."/>
            <person name="Liu J."/>
            <person name="Liu S."/>
            <person name="Lokyitsang T."/>
            <person name="Lokyitsang Y."/>
            <person name="Lubonja R."/>
            <person name="Lui A."/>
            <person name="MacDonald P."/>
            <person name="Magnisalis V."/>
            <person name="Maru K."/>
            <person name="Matthews C."/>
            <person name="McCusker W."/>
            <person name="McDonough S."/>
            <person name="Mehta T."/>
            <person name="Meldrim J."/>
            <person name="Meneus L."/>
            <person name="Mihai O."/>
            <person name="Mihalev A."/>
            <person name="Mihova T."/>
            <person name="Mittelman R."/>
            <person name="Mlenga V."/>
            <person name="Montmayeur A."/>
            <person name="Mulrain L."/>
            <person name="Navidi A."/>
            <person name="Naylor J."/>
            <person name="Negash T."/>
            <person name="Nguyen T."/>
            <person name="Nguyen N."/>
            <person name="Nicol R."/>
            <person name="Norbu C."/>
            <person name="Norbu N."/>
            <person name="Novod N."/>
            <person name="O'Neill B."/>
            <person name="Osman S."/>
            <person name="Markiewicz E."/>
            <person name="Oyono O.L."/>
            <person name="Patti C."/>
            <person name="Phunkhang P."/>
            <person name="Pierre F."/>
            <person name="Priest M."/>
            <person name="Raghuraman S."/>
            <person name="Rege F."/>
            <person name="Reyes R."/>
            <person name="Rise C."/>
            <person name="Rogov P."/>
            <person name="Ross K."/>
            <person name="Ryan E."/>
            <person name="Settipalli S."/>
            <person name="Shea T."/>
            <person name="Sherpa N."/>
            <person name="Shi L."/>
            <person name="Shih D."/>
            <person name="Sparrow T."/>
            <person name="Spaulding J."/>
            <person name="Stalker J."/>
            <person name="Stange-Thomann N."/>
            <person name="Stavropoulos S."/>
            <person name="Stone C."/>
            <person name="Strader C."/>
            <person name="Tesfaye S."/>
            <person name="Thomson T."/>
            <person name="Thoulutsang Y."/>
            <person name="Thoulutsang D."/>
            <person name="Topham K."/>
            <person name="Topping I."/>
            <person name="Tsamla T."/>
            <person name="Vassiliev H."/>
            <person name="Vo A."/>
            <person name="Wangchuk T."/>
            <person name="Wangdi T."/>
            <person name="Weiand M."/>
            <person name="Wilkinson J."/>
            <person name="Wilson A."/>
            <person name="Yadav S."/>
            <person name="Young G."/>
            <person name="Yu Q."/>
            <person name="Zembek L."/>
            <person name="Zhong D."/>
            <person name="Zimmer A."/>
            <person name="Zwirko Z."/>
            <person name="Jaffe D.B."/>
            <person name="Alvarez P."/>
            <person name="Brockman W."/>
            <person name="Butler J."/>
            <person name="Chin C."/>
            <person name="Gnerre S."/>
            <person name="Grabherr M."/>
            <person name="Kleber M."/>
            <person name="Mauceli E."/>
            <person name="MacCallum I."/>
        </authorList>
    </citation>
    <scope>NUCLEOTIDE SEQUENCE [LARGE SCALE GENOMIC DNA]</scope>
    <source>
        <strain evidence="3">Tucson 15287-2541.00</strain>
    </source>
</reference>
<proteinExistence type="predicted"/>
<feature type="signal peptide" evidence="1">
    <location>
        <begin position="1"/>
        <end position="24"/>
    </location>
</feature>
<dbReference type="STRING" id="7222.B4JFJ4"/>
<organism evidence="3">
    <name type="scientific">Drosophila grimshawi</name>
    <name type="common">Hawaiian fruit fly</name>
    <name type="synonym">Idiomyia grimshawi</name>
    <dbReference type="NCBI Taxonomy" id="7222"/>
    <lineage>
        <taxon>Eukaryota</taxon>
        <taxon>Metazoa</taxon>
        <taxon>Ecdysozoa</taxon>
        <taxon>Arthropoda</taxon>
        <taxon>Hexapoda</taxon>
        <taxon>Insecta</taxon>
        <taxon>Pterygota</taxon>
        <taxon>Neoptera</taxon>
        <taxon>Endopterygota</taxon>
        <taxon>Diptera</taxon>
        <taxon>Brachycera</taxon>
        <taxon>Muscomorpha</taxon>
        <taxon>Ephydroidea</taxon>
        <taxon>Drosophilidae</taxon>
        <taxon>Drosophila</taxon>
        <taxon>Hawaiian Drosophila</taxon>
    </lineage>
</organism>
<sequence>MCWPLIKVATWLTLSLLAFDLCGANVVFHFSLDFHVKEPPNSSDPINKTIIVENNQVSLQDNEPGSSTTAPSAWIEEDQYNMDAVQLLEETTRAVKQLNVELSPLVGRSNQLAAVLKQTLRYVNDVDATLENGHFAQHVDQLRKYPLLIDNLRLGGVRTLEFVLLKLAMEKYKLLEKQQTVADYLQRADAAWSRFKNTQVVIIEQS</sequence>
<dbReference type="HOGENOM" id="CLU_1333180_0_0_1"/>
<dbReference type="PhylomeDB" id="B4JFJ4"/>
<dbReference type="OMA" id="FHFSLDF"/>
<dbReference type="Proteomes" id="UP000001070">
    <property type="component" value="Unassembled WGS sequence"/>
</dbReference>
<keyword evidence="1" id="KW-0732">Signal</keyword>
<protein>
    <submittedName>
        <fullName evidence="2">GH19332</fullName>
    </submittedName>
</protein>